<name>X5MFK4_9HYPH</name>
<dbReference type="PATRIC" id="fig|1458461.3.peg.1697"/>
<feature type="chain" id="PRO_5004958296" evidence="2">
    <location>
        <begin position="24"/>
        <end position="232"/>
    </location>
</feature>
<keyword evidence="2" id="KW-0732">Signal</keyword>
<dbReference type="KEGG" id="pect:BN1012_Phect1695"/>
<organism evidence="3 4">
    <name type="scientific">Candidatus Phaeomarinibacter ectocarpi</name>
    <dbReference type="NCBI Taxonomy" id="1458461"/>
    <lineage>
        <taxon>Bacteria</taxon>
        <taxon>Pseudomonadati</taxon>
        <taxon>Pseudomonadota</taxon>
        <taxon>Alphaproteobacteria</taxon>
        <taxon>Hyphomicrobiales</taxon>
        <taxon>Parvibaculaceae</taxon>
        <taxon>Candidatus Phaeomarinibacter</taxon>
    </lineage>
</organism>
<feature type="signal peptide" evidence="2">
    <location>
        <begin position="1"/>
        <end position="23"/>
    </location>
</feature>
<dbReference type="AlphaFoldDB" id="X5MFK4"/>
<dbReference type="OrthoDB" id="9802674at2"/>
<evidence type="ECO:0000313" key="4">
    <source>
        <dbReference type="Proteomes" id="UP000032160"/>
    </source>
</evidence>
<feature type="compositionally biased region" description="Basic and acidic residues" evidence="1">
    <location>
        <begin position="209"/>
        <end position="218"/>
    </location>
</feature>
<dbReference type="NCBIfam" id="TIGR02522">
    <property type="entry name" value="pilus_cpaD"/>
    <property type="match status" value="1"/>
</dbReference>
<dbReference type="InterPro" id="IPR013361">
    <property type="entry name" value="Pilus_CpaD"/>
</dbReference>
<dbReference type="InterPro" id="IPR019027">
    <property type="entry name" value="Pilus_biogenesis_CpaD-related"/>
</dbReference>
<feature type="region of interest" description="Disordered" evidence="1">
    <location>
        <begin position="209"/>
        <end position="232"/>
    </location>
</feature>
<proteinExistence type="predicted"/>
<sequence length="232" mass="24446">MRMMFRLPVFAVAALALSLGACGGFGQNGPLQAASIKQTHPITVDTQAASLMVHVAPDSTSLTDDDIGRLKSFALHYRSRGNGPVVMSIPTGAPNRGAASRAAAEVETLLDGMAVGTNRLRLSHYRASGAASDAPLILSFTQYVATPSPCGNWSEDMAYNPRNTRSANFGCASQNNLAVMVADPGDLVAPHGVAPSDAQRRDVVLERYRAGETTQTERAEEESGASSQVNEN</sequence>
<dbReference type="Proteomes" id="UP000032160">
    <property type="component" value="Chromosome I"/>
</dbReference>
<evidence type="ECO:0000256" key="1">
    <source>
        <dbReference type="SAM" id="MobiDB-lite"/>
    </source>
</evidence>
<evidence type="ECO:0000313" key="3">
    <source>
        <dbReference type="EMBL" id="CDO59909.1"/>
    </source>
</evidence>
<dbReference type="EMBL" id="HG966617">
    <property type="protein sequence ID" value="CDO59909.1"/>
    <property type="molecule type" value="Genomic_DNA"/>
</dbReference>
<reference evidence="3 4" key="1">
    <citation type="journal article" date="2014" name="Front. Genet.">
        <title>Genome and metabolic network of "Candidatus Phaeomarinobacter ectocarpi" Ec32, a new candidate genus of Alphaproteobacteria frequently associated with brown algae.</title>
        <authorList>
            <person name="Dittami S.M."/>
            <person name="Barbeyron T."/>
            <person name="Boyen C."/>
            <person name="Cambefort J."/>
            <person name="Collet G."/>
            <person name="Delage L."/>
            <person name="Gobet A."/>
            <person name="Groisillier A."/>
            <person name="Leblanc C."/>
            <person name="Michel G."/>
            <person name="Scornet D."/>
            <person name="Siegel A."/>
            <person name="Tapia J.E."/>
            <person name="Tonon T."/>
        </authorList>
    </citation>
    <scope>NUCLEOTIDE SEQUENCE [LARGE SCALE GENOMIC DNA]</scope>
    <source>
        <strain evidence="3 4">Ec32</strain>
    </source>
</reference>
<keyword evidence="4" id="KW-1185">Reference proteome</keyword>
<dbReference type="Pfam" id="PF09476">
    <property type="entry name" value="Pilus_CpaD"/>
    <property type="match status" value="1"/>
</dbReference>
<dbReference type="STRING" id="1458461.BN1012_Phect1695"/>
<dbReference type="RefSeq" id="WP_081826127.1">
    <property type="nucleotide sequence ID" value="NZ_HG966617.1"/>
</dbReference>
<accession>X5MFK4</accession>
<protein>
    <submittedName>
        <fullName evidence="3">Flp pilus assembly protein CpaD</fullName>
    </submittedName>
</protein>
<dbReference type="HOGENOM" id="CLU_098988_0_0_5"/>
<dbReference type="PROSITE" id="PS51257">
    <property type="entry name" value="PROKAR_LIPOPROTEIN"/>
    <property type="match status" value="1"/>
</dbReference>
<gene>
    <name evidence="3" type="ORF">BN1012_Phect1695</name>
</gene>
<evidence type="ECO:0000256" key="2">
    <source>
        <dbReference type="SAM" id="SignalP"/>
    </source>
</evidence>